<feature type="transmembrane region" description="Helical" evidence="3">
    <location>
        <begin position="211"/>
        <end position="239"/>
    </location>
</feature>
<dbReference type="Pfam" id="PF01066">
    <property type="entry name" value="CDP-OH_P_transf"/>
    <property type="match status" value="1"/>
</dbReference>
<gene>
    <name evidence="4" type="ORF">I215_07581</name>
</gene>
<dbReference type="eggNOG" id="COG1183">
    <property type="taxonomic scope" value="Bacteria"/>
</dbReference>
<dbReference type="STRING" id="555500.I215_07581"/>
<keyword evidence="3" id="KW-0812">Transmembrane</keyword>
<dbReference type="PROSITE" id="PS00379">
    <property type="entry name" value="CDP_ALCOHOL_P_TRANSF"/>
    <property type="match status" value="1"/>
</dbReference>
<dbReference type="InterPro" id="IPR000462">
    <property type="entry name" value="CDP-OH_P_trans"/>
</dbReference>
<evidence type="ECO:0000256" key="3">
    <source>
        <dbReference type="SAM" id="Phobius"/>
    </source>
</evidence>
<dbReference type="GO" id="GO:0008654">
    <property type="term" value="P:phospholipid biosynthetic process"/>
    <property type="evidence" value="ECO:0007669"/>
    <property type="project" value="InterPro"/>
</dbReference>
<evidence type="ECO:0000313" key="5">
    <source>
        <dbReference type="Proteomes" id="UP000007364"/>
    </source>
</evidence>
<comment type="caution">
    <text evidence="4">The sequence shown here is derived from an EMBL/GenBank/DDBJ whole genome shotgun (WGS) entry which is preliminary data.</text>
</comment>
<dbReference type="AlphaFoldDB" id="K2PV04"/>
<proteinExistence type="inferred from homology"/>
<evidence type="ECO:0000313" key="4">
    <source>
        <dbReference type="EMBL" id="EKF55309.1"/>
    </source>
</evidence>
<evidence type="ECO:0000256" key="1">
    <source>
        <dbReference type="ARBA" id="ARBA00022679"/>
    </source>
</evidence>
<dbReference type="EMBL" id="AMSG01000008">
    <property type="protein sequence ID" value="EKF55309.1"/>
    <property type="molecule type" value="Genomic_DNA"/>
</dbReference>
<dbReference type="GO" id="GO:0016780">
    <property type="term" value="F:phosphotransferase activity, for other substituted phosphate groups"/>
    <property type="evidence" value="ECO:0007669"/>
    <property type="project" value="InterPro"/>
</dbReference>
<dbReference type="OrthoDB" id="9777147at2"/>
<dbReference type="PATRIC" id="fig|555500.3.peg.1569"/>
<feature type="transmembrane region" description="Helical" evidence="3">
    <location>
        <begin position="31"/>
        <end position="53"/>
    </location>
</feature>
<protein>
    <submittedName>
        <fullName evidence="4">CDP-diacylglycerol--serine O-phosphatidyltransferase</fullName>
    </submittedName>
</protein>
<dbReference type="Proteomes" id="UP000007364">
    <property type="component" value="Unassembled WGS sequence"/>
</dbReference>
<dbReference type="GO" id="GO:0016020">
    <property type="term" value="C:membrane"/>
    <property type="evidence" value="ECO:0007669"/>
    <property type="project" value="InterPro"/>
</dbReference>
<feature type="transmembrane region" description="Helical" evidence="3">
    <location>
        <begin position="112"/>
        <end position="129"/>
    </location>
</feature>
<name>K2PV04_9FLAO</name>
<organism evidence="4 5">
    <name type="scientific">Galbibacter marinus</name>
    <dbReference type="NCBI Taxonomy" id="555500"/>
    <lineage>
        <taxon>Bacteria</taxon>
        <taxon>Pseudomonadati</taxon>
        <taxon>Bacteroidota</taxon>
        <taxon>Flavobacteriia</taxon>
        <taxon>Flavobacteriales</taxon>
        <taxon>Flavobacteriaceae</taxon>
        <taxon>Galbibacter</taxon>
    </lineage>
</organism>
<keyword evidence="3" id="KW-1133">Transmembrane helix</keyword>
<keyword evidence="3" id="KW-0472">Membrane</keyword>
<keyword evidence="1 2" id="KW-0808">Transferase</keyword>
<sequence>MKRYIPNALTLLNLSAGITAVILAVQGNIVLAAYFVFAGIFFDFFDGMAARLLNVQGELGLQLDSLADVVTSGVVPGIVLYQLFQLSLGENFIPGTTILGTHPVEGFETLKLLPLFGILVSLGSAYRLAKFNIDQEQTTSFIGLPTPANALLILSLPLMLYYQPGAFDAIILNKWFLIGLTIFSTYILNARIPLFALKFKTWGFKENAIRYVFLIIALLLLILLQYAGIPMIILLYILLSVWSNYAKAA</sequence>
<dbReference type="InterPro" id="IPR048254">
    <property type="entry name" value="CDP_ALCOHOL_P_TRANSF_CS"/>
</dbReference>
<feature type="transmembrane region" description="Helical" evidence="3">
    <location>
        <begin position="141"/>
        <end position="163"/>
    </location>
</feature>
<dbReference type="Gene3D" id="1.20.120.1760">
    <property type="match status" value="1"/>
</dbReference>
<feature type="transmembrane region" description="Helical" evidence="3">
    <location>
        <begin position="175"/>
        <end position="199"/>
    </location>
</feature>
<dbReference type="InterPro" id="IPR043130">
    <property type="entry name" value="CDP-OH_PTrfase_TM_dom"/>
</dbReference>
<accession>K2PV04</accession>
<dbReference type="RefSeq" id="WP_008991371.1">
    <property type="nucleotide sequence ID" value="NZ_AMSG01000008.1"/>
</dbReference>
<evidence type="ECO:0000256" key="2">
    <source>
        <dbReference type="RuleBase" id="RU003750"/>
    </source>
</evidence>
<comment type="similarity">
    <text evidence="2">Belongs to the CDP-alcohol phosphatidyltransferase class-I family.</text>
</comment>
<keyword evidence="5" id="KW-1185">Reference proteome</keyword>
<reference evidence="4 5" key="1">
    <citation type="journal article" date="2012" name="J. Bacteriol.">
        <title>Genome Sequence of Galbibacter marinum Type Strain ck-I2-15.</title>
        <authorList>
            <person name="Lai Q."/>
            <person name="Li C."/>
            <person name="Shao Z."/>
        </authorList>
    </citation>
    <scope>NUCLEOTIDE SEQUENCE [LARGE SCALE GENOMIC DNA]</scope>
    <source>
        <strain evidence="5">ck-I2-15</strain>
    </source>
</reference>